<evidence type="ECO:0000256" key="5">
    <source>
        <dbReference type="ARBA" id="ARBA00023128"/>
    </source>
</evidence>
<evidence type="ECO:0000256" key="3">
    <source>
        <dbReference type="ARBA" id="ARBA00004370"/>
    </source>
</evidence>
<evidence type="ECO:0000256" key="1">
    <source>
        <dbReference type="ARBA" id="ARBA00004173"/>
    </source>
</evidence>
<evidence type="ECO:0000256" key="6">
    <source>
        <dbReference type="ARBA" id="ARBA00023136"/>
    </source>
</evidence>
<comment type="caution">
    <text evidence="7">The sequence shown here is derived from an EMBL/GenBank/DDBJ whole genome shotgun (WGS) entry which is preliminary data.</text>
</comment>
<sequence>METIRLSEEGLPGTPKLVCQARQPNNTLVALVRLQPKGIEPLERRVEFNLPSNSSTQNEPATVRGDSALLDITTVVAPRSHNLDIVAISGLNGNAYGSFKERNQDYMWLIDTLPRSLPRARISLFGYLSDYSDAVSHLSLQELGNSLHKSVDRLFGNNQTKLKPGVPMVYMLHSLGGLIFQQAFLKSYALTTGNSGDSIHGSTLYDLAGGMICFGVPFHGMHIEPLLKIVQHGPAREFLQTLNQSSYILSDLNESFHDAAKERQLRAYCYSESKDSRTVESEVSRALLWQQTSTYEQTPQETRDGTKVFEGKGRAWIVRPESAETIVSSLRQPRNRSSLPRTHTELVKFGRDDDELPPVIDDIKRICSLVVSASAEAQSRGRVTSEVKFVRDEPTLNAGERLQAKQQLEETIRSHFMSERGVSMIPAPVDRKLRSWIAAFEDRDMSKSFCWVYGKNRQDEPMVRDLSSHIVSELLRIGHPLLAVSFDGEPDALLRELYDQLSLNYKLYWHLSPNREPTSGDLGAFLERLRVLHNNDHTWDSNNKRRLTIVIHARYGMHQTKLTMVERIVTELKQLRGFYLLVVTETWLEGLRGHFGGDEGIAVSQNAHRPLKYLRFP</sequence>
<keyword evidence="4" id="KW-0256">Endoplasmic reticulum</keyword>
<evidence type="ECO:0000313" key="7">
    <source>
        <dbReference type="EMBL" id="KAK8057252.1"/>
    </source>
</evidence>
<proteinExistence type="predicted"/>
<keyword evidence="5" id="KW-0496">Mitochondrion</keyword>
<evidence type="ECO:0008006" key="9">
    <source>
        <dbReference type="Google" id="ProtNLM"/>
    </source>
</evidence>
<keyword evidence="8" id="KW-1185">Reference proteome</keyword>
<accession>A0ABR1UEC0</accession>
<protein>
    <recommendedName>
        <fullName evidence="9">DUF676 domain-containing protein</fullName>
    </recommendedName>
</protein>
<dbReference type="PANTHER" id="PTHR48182">
    <property type="entry name" value="PROTEIN SERAC1"/>
    <property type="match status" value="1"/>
</dbReference>
<comment type="subcellular location">
    <subcellularLocation>
        <location evidence="2">Endoplasmic reticulum</location>
    </subcellularLocation>
    <subcellularLocation>
        <location evidence="3">Membrane</location>
    </subcellularLocation>
    <subcellularLocation>
        <location evidence="1">Mitochondrion</location>
    </subcellularLocation>
</comment>
<dbReference type="InterPro" id="IPR052374">
    <property type="entry name" value="SERAC1"/>
</dbReference>
<keyword evidence="6" id="KW-0472">Membrane</keyword>
<organism evidence="7 8">
    <name type="scientific">Apiospora saccharicola</name>
    <dbReference type="NCBI Taxonomy" id="335842"/>
    <lineage>
        <taxon>Eukaryota</taxon>
        <taxon>Fungi</taxon>
        <taxon>Dikarya</taxon>
        <taxon>Ascomycota</taxon>
        <taxon>Pezizomycotina</taxon>
        <taxon>Sordariomycetes</taxon>
        <taxon>Xylariomycetidae</taxon>
        <taxon>Amphisphaeriales</taxon>
        <taxon>Apiosporaceae</taxon>
        <taxon>Apiospora</taxon>
    </lineage>
</organism>
<dbReference type="EMBL" id="JAQQWM010000007">
    <property type="protein sequence ID" value="KAK8057252.1"/>
    <property type="molecule type" value="Genomic_DNA"/>
</dbReference>
<dbReference type="Proteomes" id="UP001446871">
    <property type="component" value="Unassembled WGS sequence"/>
</dbReference>
<evidence type="ECO:0000256" key="4">
    <source>
        <dbReference type="ARBA" id="ARBA00022824"/>
    </source>
</evidence>
<reference evidence="7 8" key="1">
    <citation type="submission" date="2023-01" db="EMBL/GenBank/DDBJ databases">
        <title>Analysis of 21 Apiospora genomes using comparative genomics revels a genus with tremendous synthesis potential of carbohydrate active enzymes and secondary metabolites.</title>
        <authorList>
            <person name="Sorensen T."/>
        </authorList>
    </citation>
    <scope>NUCLEOTIDE SEQUENCE [LARGE SCALE GENOMIC DNA]</scope>
    <source>
        <strain evidence="7 8">CBS 83171</strain>
    </source>
</reference>
<name>A0ABR1UEC0_9PEZI</name>
<gene>
    <name evidence="7" type="ORF">PG996_011189</name>
</gene>
<evidence type="ECO:0000256" key="2">
    <source>
        <dbReference type="ARBA" id="ARBA00004240"/>
    </source>
</evidence>
<evidence type="ECO:0000313" key="8">
    <source>
        <dbReference type="Proteomes" id="UP001446871"/>
    </source>
</evidence>
<dbReference type="PANTHER" id="PTHR48182:SF2">
    <property type="entry name" value="PROTEIN SERAC1"/>
    <property type="match status" value="1"/>
</dbReference>